<feature type="transmembrane region" description="Helical" evidence="19">
    <location>
        <begin position="488"/>
        <end position="514"/>
    </location>
</feature>
<dbReference type="InterPro" id="IPR024171">
    <property type="entry name" value="SRK-like_kinase"/>
</dbReference>
<keyword evidence="13" id="KW-0675">Receptor</keyword>
<dbReference type="Gene3D" id="1.10.510.10">
    <property type="entry name" value="Transferase(Phosphotransferase) domain 1"/>
    <property type="match status" value="1"/>
</dbReference>
<dbReference type="PROSITE" id="PS00107">
    <property type="entry name" value="PROTEIN_KINASE_ATP"/>
    <property type="match status" value="1"/>
</dbReference>
<dbReference type="InterPro" id="IPR000719">
    <property type="entry name" value="Prot_kinase_dom"/>
</dbReference>
<evidence type="ECO:0000259" key="23">
    <source>
        <dbReference type="PROSITE" id="PS50948"/>
    </source>
</evidence>
<dbReference type="InterPro" id="IPR036426">
    <property type="entry name" value="Bulb-type_lectin_dom_sf"/>
</dbReference>
<feature type="domain" description="Bulb-type lectin" evidence="22">
    <location>
        <begin position="32"/>
        <end position="160"/>
    </location>
</feature>
<dbReference type="PANTHER" id="PTHR47974">
    <property type="entry name" value="OS07G0415500 PROTEIN"/>
    <property type="match status" value="1"/>
</dbReference>
<keyword evidence="7 17" id="KW-0547">Nucleotide-binding</keyword>
<evidence type="ECO:0000256" key="18">
    <source>
        <dbReference type="PROSITE-ProRule" id="PRU10141"/>
    </source>
</evidence>
<keyword evidence="9 17" id="KW-0067">ATP-binding</keyword>
<evidence type="ECO:0000256" key="16">
    <source>
        <dbReference type="ARBA" id="ARBA00048679"/>
    </source>
</evidence>
<dbReference type="Pfam" id="PF00069">
    <property type="entry name" value="Pkinase"/>
    <property type="match status" value="1"/>
</dbReference>
<evidence type="ECO:0000259" key="22">
    <source>
        <dbReference type="PROSITE" id="PS50927"/>
    </source>
</evidence>
<gene>
    <name evidence="24" type="ORF">U9M48_026536</name>
</gene>
<proteinExistence type="inferred from homology"/>
<dbReference type="CDD" id="cd00028">
    <property type="entry name" value="B_lectin"/>
    <property type="match status" value="1"/>
</dbReference>
<dbReference type="InterPro" id="IPR008271">
    <property type="entry name" value="Ser/Thr_kinase_AS"/>
</dbReference>
<feature type="domain" description="Apple" evidence="23">
    <location>
        <begin position="352"/>
        <end position="434"/>
    </location>
</feature>
<dbReference type="SMART" id="SM00473">
    <property type="entry name" value="PAN_AP"/>
    <property type="match status" value="1"/>
</dbReference>
<dbReference type="PROSITE" id="PS50011">
    <property type="entry name" value="PROTEIN_KINASE_DOM"/>
    <property type="match status" value="1"/>
</dbReference>
<organism evidence="24 25">
    <name type="scientific">Paspalum notatum var. saurae</name>
    <dbReference type="NCBI Taxonomy" id="547442"/>
    <lineage>
        <taxon>Eukaryota</taxon>
        <taxon>Viridiplantae</taxon>
        <taxon>Streptophyta</taxon>
        <taxon>Embryophyta</taxon>
        <taxon>Tracheophyta</taxon>
        <taxon>Spermatophyta</taxon>
        <taxon>Magnoliopsida</taxon>
        <taxon>Liliopsida</taxon>
        <taxon>Poales</taxon>
        <taxon>Poaceae</taxon>
        <taxon>PACMAD clade</taxon>
        <taxon>Panicoideae</taxon>
        <taxon>Andropogonodae</taxon>
        <taxon>Paspaleae</taxon>
        <taxon>Paspalinae</taxon>
        <taxon>Paspalum</taxon>
    </lineage>
</organism>
<evidence type="ECO:0000313" key="24">
    <source>
        <dbReference type="EMBL" id="WVZ78891.1"/>
    </source>
</evidence>
<keyword evidence="25" id="KW-1185">Reference proteome</keyword>
<dbReference type="Gene3D" id="3.30.200.20">
    <property type="entry name" value="Phosphorylase Kinase, domain 1"/>
    <property type="match status" value="1"/>
</dbReference>
<feature type="binding site" evidence="18">
    <location>
        <position position="576"/>
    </location>
    <ligand>
        <name>ATP</name>
        <dbReference type="ChEBI" id="CHEBI:30616"/>
    </ligand>
</feature>
<dbReference type="InterPro" id="IPR011009">
    <property type="entry name" value="Kinase-like_dom_sf"/>
</dbReference>
<dbReference type="GO" id="GO:0048544">
    <property type="term" value="P:recognition of pollen"/>
    <property type="evidence" value="ECO:0007669"/>
    <property type="project" value="InterPro"/>
</dbReference>
<dbReference type="InterPro" id="IPR000858">
    <property type="entry name" value="S_locus_glycoprot_dom"/>
</dbReference>
<evidence type="ECO:0000256" key="15">
    <source>
        <dbReference type="ARBA" id="ARBA00047899"/>
    </source>
</evidence>
<comment type="catalytic activity">
    <reaction evidence="16 17">
        <text>L-seryl-[protein] + ATP = O-phospho-L-seryl-[protein] + ADP + H(+)</text>
        <dbReference type="Rhea" id="RHEA:17989"/>
        <dbReference type="Rhea" id="RHEA-COMP:9863"/>
        <dbReference type="Rhea" id="RHEA-COMP:11604"/>
        <dbReference type="ChEBI" id="CHEBI:15378"/>
        <dbReference type="ChEBI" id="CHEBI:29999"/>
        <dbReference type="ChEBI" id="CHEBI:30616"/>
        <dbReference type="ChEBI" id="CHEBI:83421"/>
        <dbReference type="ChEBI" id="CHEBI:456216"/>
        <dbReference type="EC" id="2.7.11.1"/>
    </reaction>
</comment>
<keyword evidence="8 17" id="KW-0418">Kinase</keyword>
<dbReference type="PROSITE" id="PS50948">
    <property type="entry name" value="PAN"/>
    <property type="match status" value="1"/>
</dbReference>
<dbReference type="CDD" id="cd14066">
    <property type="entry name" value="STKc_IRAK"/>
    <property type="match status" value="1"/>
</dbReference>
<dbReference type="FunFam" id="3.30.200.20:FF:000178">
    <property type="entry name" value="serine/threonine-protein kinase PBS1-like"/>
    <property type="match status" value="1"/>
</dbReference>
<comment type="similarity">
    <text evidence="17">Belongs to the protein kinase superfamily. Ser/Thr protein kinase family.</text>
</comment>
<evidence type="ECO:0000256" key="3">
    <source>
        <dbReference type="ARBA" id="ARBA00022536"/>
    </source>
</evidence>
<keyword evidence="12" id="KW-1015">Disulfide bond</keyword>
<feature type="domain" description="Protein kinase" evidence="21">
    <location>
        <begin position="546"/>
        <end position="834"/>
    </location>
</feature>
<dbReference type="SUPFAM" id="SSF56112">
    <property type="entry name" value="Protein kinase-like (PK-like)"/>
    <property type="match status" value="1"/>
</dbReference>
<dbReference type="InterPro" id="IPR001480">
    <property type="entry name" value="Bulb-type_lectin_dom"/>
</dbReference>
<evidence type="ECO:0000256" key="14">
    <source>
        <dbReference type="ARBA" id="ARBA00023180"/>
    </source>
</evidence>
<dbReference type="GO" id="GO:0004674">
    <property type="term" value="F:protein serine/threonine kinase activity"/>
    <property type="evidence" value="ECO:0007669"/>
    <property type="project" value="UniProtKB-KW"/>
</dbReference>
<comment type="catalytic activity">
    <reaction evidence="15 17">
        <text>L-threonyl-[protein] + ATP = O-phospho-L-threonyl-[protein] + ADP + H(+)</text>
        <dbReference type="Rhea" id="RHEA:46608"/>
        <dbReference type="Rhea" id="RHEA-COMP:11060"/>
        <dbReference type="Rhea" id="RHEA-COMP:11605"/>
        <dbReference type="ChEBI" id="CHEBI:15378"/>
        <dbReference type="ChEBI" id="CHEBI:30013"/>
        <dbReference type="ChEBI" id="CHEBI:30616"/>
        <dbReference type="ChEBI" id="CHEBI:61977"/>
        <dbReference type="ChEBI" id="CHEBI:456216"/>
        <dbReference type="EC" id="2.7.11.1"/>
    </reaction>
</comment>
<keyword evidence="6 20" id="KW-0732">Signal</keyword>
<keyword evidence="5 19" id="KW-0812">Transmembrane</keyword>
<dbReference type="InterPro" id="IPR017441">
    <property type="entry name" value="Protein_kinase_ATP_BS"/>
</dbReference>
<dbReference type="AlphaFoldDB" id="A0AAQ3WZ40"/>
<evidence type="ECO:0000256" key="12">
    <source>
        <dbReference type="ARBA" id="ARBA00023157"/>
    </source>
</evidence>
<keyword evidence="10 19" id="KW-1133">Transmembrane helix</keyword>
<dbReference type="GO" id="GO:0005524">
    <property type="term" value="F:ATP binding"/>
    <property type="evidence" value="ECO:0007669"/>
    <property type="project" value="UniProtKB-UniRule"/>
</dbReference>
<protein>
    <recommendedName>
        <fullName evidence="17">Receptor-like serine/threonine-protein kinase</fullName>
        <ecNumber evidence="17">2.7.11.1</ecNumber>
    </recommendedName>
</protein>
<evidence type="ECO:0000256" key="17">
    <source>
        <dbReference type="PIRNR" id="PIRNR000641"/>
    </source>
</evidence>
<reference evidence="24 25" key="1">
    <citation type="submission" date="2024-02" db="EMBL/GenBank/DDBJ databases">
        <title>High-quality chromosome-scale genome assembly of Pensacola bahiagrass (Paspalum notatum Flugge var. saurae).</title>
        <authorList>
            <person name="Vega J.M."/>
            <person name="Podio M."/>
            <person name="Orjuela J."/>
            <person name="Siena L.A."/>
            <person name="Pessino S.C."/>
            <person name="Combes M.C."/>
            <person name="Mariac C."/>
            <person name="Albertini E."/>
            <person name="Pupilli F."/>
            <person name="Ortiz J.P.A."/>
            <person name="Leblanc O."/>
        </authorList>
    </citation>
    <scope>NUCLEOTIDE SEQUENCE [LARGE SCALE GENOMIC DNA]</scope>
    <source>
        <strain evidence="24">R1</strain>
        <tissue evidence="24">Leaf</tissue>
    </source>
</reference>
<dbReference type="SMART" id="SM00108">
    <property type="entry name" value="B_lectin"/>
    <property type="match status" value="1"/>
</dbReference>
<dbReference type="InterPro" id="IPR003609">
    <property type="entry name" value="Pan_app"/>
</dbReference>
<accession>A0AAQ3WZ40</accession>
<dbReference type="PIRSF" id="PIRSF000641">
    <property type="entry name" value="SRK"/>
    <property type="match status" value="1"/>
</dbReference>
<evidence type="ECO:0000313" key="25">
    <source>
        <dbReference type="Proteomes" id="UP001341281"/>
    </source>
</evidence>
<feature type="signal peptide" evidence="20">
    <location>
        <begin position="1"/>
        <end position="27"/>
    </location>
</feature>
<dbReference type="PROSITE" id="PS50927">
    <property type="entry name" value="BULB_LECTIN"/>
    <property type="match status" value="1"/>
</dbReference>
<dbReference type="GO" id="GO:0016020">
    <property type="term" value="C:membrane"/>
    <property type="evidence" value="ECO:0007669"/>
    <property type="project" value="UniProtKB-SubCell"/>
</dbReference>
<keyword evidence="11 19" id="KW-0472">Membrane</keyword>
<dbReference type="SMART" id="SM00220">
    <property type="entry name" value="S_TKc"/>
    <property type="match status" value="1"/>
</dbReference>
<dbReference type="GO" id="GO:0051707">
    <property type="term" value="P:response to other organism"/>
    <property type="evidence" value="ECO:0007669"/>
    <property type="project" value="UniProtKB-ARBA"/>
</dbReference>
<dbReference type="Pfam" id="PF01453">
    <property type="entry name" value="B_lectin"/>
    <property type="match status" value="1"/>
</dbReference>
<evidence type="ECO:0000256" key="2">
    <source>
        <dbReference type="ARBA" id="ARBA00022527"/>
    </source>
</evidence>
<evidence type="ECO:0000256" key="19">
    <source>
        <dbReference type="SAM" id="Phobius"/>
    </source>
</evidence>
<evidence type="ECO:0000256" key="7">
    <source>
        <dbReference type="ARBA" id="ARBA00022741"/>
    </source>
</evidence>
<evidence type="ECO:0000256" key="4">
    <source>
        <dbReference type="ARBA" id="ARBA00022679"/>
    </source>
</evidence>
<dbReference type="CDD" id="cd01098">
    <property type="entry name" value="PAN_AP_plant"/>
    <property type="match status" value="1"/>
</dbReference>
<name>A0AAQ3WZ40_PASNO</name>
<dbReference type="EMBL" id="CP144750">
    <property type="protein sequence ID" value="WVZ78891.1"/>
    <property type="molecule type" value="Genomic_DNA"/>
</dbReference>
<evidence type="ECO:0000256" key="11">
    <source>
        <dbReference type="ARBA" id="ARBA00023136"/>
    </source>
</evidence>
<dbReference type="FunFam" id="1.10.510.10:FF:000537">
    <property type="entry name" value="Putative receptor-like protein kinase"/>
    <property type="match status" value="1"/>
</dbReference>
<dbReference type="Gene3D" id="2.90.10.10">
    <property type="entry name" value="Bulb-type lectin domain"/>
    <property type="match status" value="1"/>
</dbReference>
<keyword evidence="2 17" id="KW-0723">Serine/threonine-protein kinase</keyword>
<evidence type="ECO:0000256" key="9">
    <source>
        <dbReference type="ARBA" id="ARBA00022840"/>
    </source>
</evidence>
<comment type="subcellular location">
    <subcellularLocation>
        <location evidence="1">Membrane</location>
        <topology evidence="1">Single-pass type I membrane protein</topology>
    </subcellularLocation>
</comment>
<evidence type="ECO:0000256" key="20">
    <source>
        <dbReference type="SAM" id="SignalP"/>
    </source>
</evidence>
<keyword evidence="4 17" id="KW-0808">Transferase</keyword>
<keyword evidence="14" id="KW-0325">Glycoprotein</keyword>
<dbReference type="SUPFAM" id="SSF51110">
    <property type="entry name" value="alpha-D-mannose-specific plant lectins"/>
    <property type="match status" value="1"/>
</dbReference>
<evidence type="ECO:0000256" key="10">
    <source>
        <dbReference type="ARBA" id="ARBA00022989"/>
    </source>
</evidence>
<dbReference type="PROSITE" id="PS00108">
    <property type="entry name" value="PROTEIN_KINASE_ST"/>
    <property type="match status" value="1"/>
</dbReference>
<dbReference type="Pfam" id="PF00954">
    <property type="entry name" value="S_locus_glycop"/>
    <property type="match status" value="1"/>
</dbReference>
<evidence type="ECO:0000256" key="1">
    <source>
        <dbReference type="ARBA" id="ARBA00004479"/>
    </source>
</evidence>
<dbReference type="PANTHER" id="PTHR47974:SF19">
    <property type="entry name" value="RECEPTOR-LIKE SERINE_THREONINE-PROTEIN KINASE"/>
    <property type="match status" value="1"/>
</dbReference>
<keyword evidence="3" id="KW-0245">EGF-like domain</keyword>
<evidence type="ECO:0000256" key="5">
    <source>
        <dbReference type="ARBA" id="ARBA00022692"/>
    </source>
</evidence>
<dbReference type="Proteomes" id="UP001341281">
    <property type="component" value="Chromosome 06"/>
</dbReference>
<dbReference type="EC" id="2.7.11.1" evidence="17"/>
<evidence type="ECO:0000256" key="13">
    <source>
        <dbReference type="ARBA" id="ARBA00023170"/>
    </source>
</evidence>
<sequence length="863" mass="94117">MLRLSHQMASSAALLFFMAAAIIGGSARCFASDTISADSAISGSRTVVSRGGNFELGFFRPPGDTNHNYYVGIWYKKAVSVRTPVWVANRAAPVSDPASSQLAIAADGNLVLINEAGKLVWSSNVSCSCSSSSSNVAVISDSGNLALRHKNGGVLWQSVEHPTDTWLPGVRLGMDKITGHVQAVVSWKSYSDPAPGMFSLGIDPNGTSQFFISWNKTIFWRSGEWDGDAFAGIPEMSSHDKYNFEFVSNENASYFDYTLQDPTVISRLVLDVSGQARQIMWLPGADEWMTIWAEPHKLCDVYAVCGAFGVCNEKSQPFCSCPTGFRPSSIRDWEQGDYSQGCRRDHYPPNQCASSAVHGKDDGDAFLLAPGIFLPGNPTPAQASSAQDCRMACLRSCDCNAYSYGSRCSLWYGDLLNLQQLAVQDGRKFYARVIGTWRPSGRCCTSQPLHHVCIEFSSVQDTEGMDDLYLRLSAMEMPRPKGPNKRTIVFVSIGAIASVLVALSVVVFVLVKVIRRRQRSTRFMQAALEGGNLVPFAYSDVRRATKNFSAKLGGGSFGSVYKGALPHGGAAIAVKKLEGLLCVGEKQFRNEVRTIGTIQHVNLVRLRGFSSHGRERLLVYDYMANGSLDRALFGGGGGATAPTLSWRARFQIAVGAARGLLYLHEGCRDCIIHCDIKPENILLDEDLVPKIADFGLAKLLGRDFSRVLTTFRGTIGYLAPEWISGVPITAKADVYSYGMVLLEIISGRRNARSWVAEEEEEGRMSEYFPLVAARKVSQGEALVGLLDERLRGDGGDVDVRELERACRVACWCVQDNEAHRPSMEQVVQALEGVVTTDVPPVPTSLRALTDNAGFTSARSLVLP</sequence>
<dbReference type="Pfam" id="PF08276">
    <property type="entry name" value="PAN_2"/>
    <property type="match status" value="1"/>
</dbReference>
<evidence type="ECO:0000256" key="8">
    <source>
        <dbReference type="ARBA" id="ARBA00022777"/>
    </source>
</evidence>
<evidence type="ECO:0000259" key="21">
    <source>
        <dbReference type="PROSITE" id="PS50011"/>
    </source>
</evidence>
<feature type="chain" id="PRO_5042951490" description="Receptor-like serine/threonine-protein kinase" evidence="20">
    <location>
        <begin position="28"/>
        <end position="863"/>
    </location>
</feature>
<evidence type="ECO:0000256" key="6">
    <source>
        <dbReference type="ARBA" id="ARBA00022729"/>
    </source>
</evidence>